<keyword evidence="2" id="KW-1185">Reference proteome</keyword>
<sequence>MSNPITDKNKQVNYLKERLQIFVEVLDAIDPETADIEDIDRLIKIIDDVEEKMDQFHNRNELTNE</sequence>
<gene>
    <name evidence="1" type="ORF">EKG35_08300</name>
</gene>
<comment type="caution">
    <text evidence="1">The sequence shown here is derived from an EMBL/GenBank/DDBJ whole genome shotgun (WGS) entry which is preliminary data.</text>
</comment>
<dbReference type="RefSeq" id="WP_126293981.1">
    <property type="nucleotide sequence ID" value="NZ_CP155468.1"/>
</dbReference>
<evidence type="ECO:0000313" key="1">
    <source>
        <dbReference type="EMBL" id="RTQ93564.1"/>
    </source>
</evidence>
<name>A0A3S0HJJ1_9BACI</name>
<protein>
    <submittedName>
        <fullName evidence="1">Uncharacterized protein</fullName>
    </submittedName>
</protein>
<organism evidence="1 2">
    <name type="scientific">Lysinibacillus telephonicus</name>
    <dbReference type="NCBI Taxonomy" id="1714840"/>
    <lineage>
        <taxon>Bacteria</taxon>
        <taxon>Bacillati</taxon>
        <taxon>Bacillota</taxon>
        <taxon>Bacilli</taxon>
        <taxon>Bacillales</taxon>
        <taxon>Bacillaceae</taxon>
        <taxon>Lysinibacillus</taxon>
    </lineage>
</organism>
<reference evidence="1 2" key="1">
    <citation type="submission" date="2018-12" db="EMBL/GenBank/DDBJ databases">
        <authorList>
            <person name="Yu L."/>
        </authorList>
    </citation>
    <scope>NUCLEOTIDE SEQUENCE [LARGE SCALE GENOMIC DNA]</scope>
    <source>
        <strain evidence="1 2">S5H2222</strain>
    </source>
</reference>
<evidence type="ECO:0000313" key="2">
    <source>
        <dbReference type="Proteomes" id="UP000276349"/>
    </source>
</evidence>
<dbReference type="NCBIfam" id="NF040878">
    <property type="entry name" value="SE1561_fam"/>
    <property type="match status" value="1"/>
</dbReference>
<dbReference type="Proteomes" id="UP000276349">
    <property type="component" value="Unassembled WGS sequence"/>
</dbReference>
<dbReference type="EMBL" id="RXNR01000018">
    <property type="protein sequence ID" value="RTQ93564.1"/>
    <property type="molecule type" value="Genomic_DNA"/>
</dbReference>
<dbReference type="AlphaFoldDB" id="A0A3S0HJJ1"/>
<dbReference type="InterPro" id="IPR047670">
    <property type="entry name" value="YfjT-like"/>
</dbReference>
<accession>A0A3S0HJJ1</accession>
<dbReference type="OrthoDB" id="2990422at2"/>
<proteinExistence type="predicted"/>